<accession>A0ABP7LX45</accession>
<dbReference type="EMBL" id="BAABBM010000001">
    <property type="protein sequence ID" value="GAA3908069.1"/>
    <property type="molecule type" value="Genomic_DNA"/>
</dbReference>
<dbReference type="RefSeq" id="WP_344700316.1">
    <property type="nucleotide sequence ID" value="NZ_BAABBM010000001.1"/>
</dbReference>
<dbReference type="InterPro" id="IPR025745">
    <property type="entry name" value="Mrr-like_N_dom"/>
</dbReference>
<proteinExistence type="predicted"/>
<gene>
    <name evidence="2" type="ORF">GCM10022276_28050</name>
</gene>
<reference evidence="3" key="1">
    <citation type="journal article" date="2019" name="Int. J. Syst. Evol. Microbiol.">
        <title>The Global Catalogue of Microorganisms (GCM) 10K type strain sequencing project: providing services to taxonomists for standard genome sequencing and annotation.</title>
        <authorList>
            <consortium name="The Broad Institute Genomics Platform"/>
            <consortium name="The Broad Institute Genome Sequencing Center for Infectious Disease"/>
            <person name="Wu L."/>
            <person name="Ma J."/>
        </authorList>
    </citation>
    <scope>NUCLEOTIDE SEQUENCE [LARGE SCALE GENOMIC DNA]</scope>
    <source>
        <strain evidence="3">JCM 17543</strain>
    </source>
</reference>
<evidence type="ECO:0000259" key="1">
    <source>
        <dbReference type="Pfam" id="PF14338"/>
    </source>
</evidence>
<dbReference type="Proteomes" id="UP001500827">
    <property type="component" value="Unassembled WGS sequence"/>
</dbReference>
<organism evidence="2 3">
    <name type="scientific">Sphingomonas limnosediminicola</name>
    <dbReference type="NCBI Taxonomy" id="940133"/>
    <lineage>
        <taxon>Bacteria</taxon>
        <taxon>Pseudomonadati</taxon>
        <taxon>Pseudomonadota</taxon>
        <taxon>Alphaproteobacteria</taxon>
        <taxon>Sphingomonadales</taxon>
        <taxon>Sphingomonadaceae</taxon>
        <taxon>Sphingomonas</taxon>
    </lineage>
</organism>
<dbReference type="Pfam" id="PF14338">
    <property type="entry name" value="Mrr_N"/>
    <property type="match status" value="1"/>
</dbReference>
<keyword evidence="3" id="KW-1185">Reference proteome</keyword>
<sequence length="108" mass="12060">MPMPEYPSLMLPVLELFEQGATSINQCIPAIKAKFGITDEEASQLIPACTVTLLFSRIHWARMCLSKAGFLTFTPNRTHVVSEKGRRLLASIRQADGDPHHDLLRQNA</sequence>
<protein>
    <recommendedName>
        <fullName evidence="1">Restriction system protein Mrr-like N-terminal domain-containing protein</fullName>
    </recommendedName>
</protein>
<name>A0ABP7LX45_9SPHN</name>
<evidence type="ECO:0000313" key="3">
    <source>
        <dbReference type="Proteomes" id="UP001500827"/>
    </source>
</evidence>
<comment type="caution">
    <text evidence="2">The sequence shown here is derived from an EMBL/GenBank/DDBJ whole genome shotgun (WGS) entry which is preliminary data.</text>
</comment>
<evidence type="ECO:0000313" key="2">
    <source>
        <dbReference type="EMBL" id="GAA3908069.1"/>
    </source>
</evidence>
<feature type="domain" description="Restriction system protein Mrr-like N-terminal" evidence="1">
    <location>
        <begin position="6"/>
        <end position="90"/>
    </location>
</feature>